<dbReference type="InterPro" id="IPR005467">
    <property type="entry name" value="His_kinase_dom"/>
</dbReference>
<dbReference type="PROSITE" id="PS50110">
    <property type="entry name" value="RESPONSE_REGULATORY"/>
    <property type="match status" value="1"/>
</dbReference>
<protein>
    <recommendedName>
        <fullName evidence="2">histidine kinase</fullName>
        <ecNumber evidence="2">2.7.13.3</ecNumber>
    </recommendedName>
</protein>
<dbReference type="EMBL" id="JAUSVU010000007">
    <property type="protein sequence ID" value="MDQ0533467.1"/>
    <property type="molecule type" value="Genomic_DNA"/>
</dbReference>
<gene>
    <name evidence="10" type="ORF">QO018_002325</name>
</gene>
<dbReference type="CDD" id="cd16922">
    <property type="entry name" value="HATPase_EvgS-ArcB-TorS-like"/>
    <property type="match status" value="1"/>
</dbReference>
<keyword evidence="3 5" id="KW-0597">Phosphoprotein</keyword>
<evidence type="ECO:0000313" key="10">
    <source>
        <dbReference type="EMBL" id="MDQ0533467.1"/>
    </source>
</evidence>
<organism evidence="10 11">
    <name type="scientific">Azospirillum picis</name>
    <dbReference type="NCBI Taxonomy" id="488438"/>
    <lineage>
        <taxon>Bacteria</taxon>
        <taxon>Pseudomonadati</taxon>
        <taxon>Pseudomonadota</taxon>
        <taxon>Alphaproteobacteria</taxon>
        <taxon>Rhodospirillales</taxon>
        <taxon>Azospirillaceae</taxon>
        <taxon>Azospirillum</taxon>
    </lineage>
</organism>
<evidence type="ECO:0000259" key="9">
    <source>
        <dbReference type="PROSITE" id="PS50110"/>
    </source>
</evidence>
<evidence type="ECO:0000256" key="2">
    <source>
        <dbReference type="ARBA" id="ARBA00012438"/>
    </source>
</evidence>
<dbReference type="EC" id="2.7.13.3" evidence="2"/>
<dbReference type="SMART" id="SM00388">
    <property type="entry name" value="HisKA"/>
    <property type="match status" value="1"/>
</dbReference>
<dbReference type="Gene3D" id="3.40.50.2300">
    <property type="match status" value="1"/>
</dbReference>
<dbReference type="InterPro" id="IPR004358">
    <property type="entry name" value="Sig_transdc_His_kin-like_C"/>
</dbReference>
<dbReference type="PANTHER" id="PTHR45339:SF1">
    <property type="entry name" value="HYBRID SIGNAL TRANSDUCTION HISTIDINE KINASE J"/>
    <property type="match status" value="1"/>
</dbReference>
<dbReference type="Gene3D" id="1.10.287.130">
    <property type="match status" value="1"/>
</dbReference>
<feature type="domain" description="Histidine kinase" evidence="8">
    <location>
        <begin position="258"/>
        <end position="481"/>
    </location>
</feature>
<sequence length="762" mass="80944">MPLAVIKAKRTAARRRNRLRLYALVGLLAAITAATAILVTIVLQGAVAESRLQSVHAPENLSWAVYQVQSEHQKLELALLHAAATADGEGSLDTLVLRYDILLSRLPTLRRQLDSQSDEVADRIRSMLVPIETTVLGWEKDLAALDAADPALPATLIALERQVEDLGPRLQQTVMAVVTLVSERATESRIGLRERLGTLAGFLVLLSACVAAVVALMIWQLVNESRARDCAEILADSLDRAREQAENANRAKSQFLAAMSHEIRTPMNGVLGTASILLDDDRLGEEQRRYVGVIRNSASALLAVLNDILDFSKMEAGKFEIIADAFDPVATIDEVVDVFAAPAHEKGLRFDLRIAGDVPLAVIGDAGRIRQILVNLVSNAVKFTDRGGIGLRVECRSGARPGQVALTMTVHDSGIGIPADKIGQLFREFYQADQSDRRRFGGTGLGLAISSTLAGLMGGRIAVESEEAKGSCFSLTLDLPVADATPWTRALRQWPGRDAVCLIPDDLDFTAAGAALDRLGIQARRAGGIDEALSLLSAPAAMEGAAMNGRRLLVASREGMAGDAAGRLMASGHGDAAAVQIIMLSANLQSGQEGTALHCMLPVRARTLAGLLADQRPDARRARPAASAGTDVRPAADVLSILVAEDNLVNQMVIDGLLRRLGHRVTIVGDGIAAVQAARDGGFDLLLMDMQMPGLDGIEAAKRIRTLPGPVGRIPIVALTANAMKEHRDACAQAGMTGFIAKPVNQRILAGAIEAVGLTPAP</sequence>
<evidence type="ECO:0000256" key="7">
    <source>
        <dbReference type="SAM" id="Phobius"/>
    </source>
</evidence>
<dbReference type="Proteomes" id="UP001244552">
    <property type="component" value="Unassembled WGS sequence"/>
</dbReference>
<feature type="domain" description="Response regulatory" evidence="9">
    <location>
        <begin position="640"/>
        <end position="757"/>
    </location>
</feature>
<dbReference type="InterPro" id="IPR011006">
    <property type="entry name" value="CheY-like_superfamily"/>
</dbReference>
<keyword evidence="7" id="KW-0472">Membrane</keyword>
<accession>A0ABU0MJ22</accession>
<dbReference type="InterPro" id="IPR036097">
    <property type="entry name" value="HisK_dim/P_sf"/>
</dbReference>
<dbReference type="PROSITE" id="PS50109">
    <property type="entry name" value="HIS_KIN"/>
    <property type="match status" value="1"/>
</dbReference>
<evidence type="ECO:0000256" key="3">
    <source>
        <dbReference type="ARBA" id="ARBA00022553"/>
    </source>
</evidence>
<keyword evidence="11" id="KW-1185">Reference proteome</keyword>
<dbReference type="InterPro" id="IPR003594">
    <property type="entry name" value="HATPase_dom"/>
</dbReference>
<dbReference type="InterPro" id="IPR003661">
    <property type="entry name" value="HisK_dim/P_dom"/>
</dbReference>
<dbReference type="SUPFAM" id="SSF55874">
    <property type="entry name" value="ATPase domain of HSP90 chaperone/DNA topoisomerase II/histidine kinase"/>
    <property type="match status" value="1"/>
</dbReference>
<dbReference type="CDD" id="cd17546">
    <property type="entry name" value="REC_hyHK_CKI1_RcsC-like"/>
    <property type="match status" value="1"/>
</dbReference>
<keyword evidence="7" id="KW-0812">Transmembrane</keyword>
<evidence type="ECO:0000256" key="1">
    <source>
        <dbReference type="ARBA" id="ARBA00000085"/>
    </source>
</evidence>
<keyword evidence="4" id="KW-0902">Two-component regulatory system</keyword>
<dbReference type="Pfam" id="PF00512">
    <property type="entry name" value="HisKA"/>
    <property type="match status" value="1"/>
</dbReference>
<dbReference type="PRINTS" id="PR00344">
    <property type="entry name" value="BCTRLSENSOR"/>
</dbReference>
<dbReference type="RefSeq" id="WP_209981798.1">
    <property type="nucleotide sequence ID" value="NZ_JAGINO010000007.1"/>
</dbReference>
<feature type="transmembrane region" description="Helical" evidence="7">
    <location>
        <begin position="196"/>
        <end position="219"/>
    </location>
</feature>
<keyword evidence="6" id="KW-0175">Coiled coil</keyword>
<feature type="coiled-coil region" evidence="6">
    <location>
        <begin position="228"/>
        <end position="258"/>
    </location>
</feature>
<dbReference type="SUPFAM" id="SSF47384">
    <property type="entry name" value="Homodimeric domain of signal transducing histidine kinase"/>
    <property type="match status" value="1"/>
</dbReference>
<dbReference type="InterPro" id="IPR036890">
    <property type="entry name" value="HATPase_C_sf"/>
</dbReference>
<keyword evidence="7" id="KW-1133">Transmembrane helix</keyword>
<evidence type="ECO:0000256" key="4">
    <source>
        <dbReference type="ARBA" id="ARBA00023012"/>
    </source>
</evidence>
<dbReference type="CDD" id="cd00082">
    <property type="entry name" value="HisKA"/>
    <property type="match status" value="1"/>
</dbReference>
<feature type="transmembrane region" description="Helical" evidence="7">
    <location>
        <begin position="21"/>
        <end position="43"/>
    </location>
</feature>
<evidence type="ECO:0000259" key="8">
    <source>
        <dbReference type="PROSITE" id="PS50109"/>
    </source>
</evidence>
<comment type="caution">
    <text evidence="10">The sequence shown here is derived from an EMBL/GenBank/DDBJ whole genome shotgun (WGS) entry which is preliminary data.</text>
</comment>
<dbReference type="Pfam" id="PF02518">
    <property type="entry name" value="HATPase_c"/>
    <property type="match status" value="1"/>
</dbReference>
<evidence type="ECO:0000313" key="11">
    <source>
        <dbReference type="Proteomes" id="UP001244552"/>
    </source>
</evidence>
<evidence type="ECO:0000256" key="5">
    <source>
        <dbReference type="PROSITE-ProRule" id="PRU00169"/>
    </source>
</evidence>
<dbReference type="InterPro" id="IPR001789">
    <property type="entry name" value="Sig_transdc_resp-reg_receiver"/>
</dbReference>
<dbReference type="SUPFAM" id="SSF52172">
    <property type="entry name" value="CheY-like"/>
    <property type="match status" value="1"/>
</dbReference>
<dbReference type="Gene3D" id="3.30.565.10">
    <property type="entry name" value="Histidine kinase-like ATPase, C-terminal domain"/>
    <property type="match status" value="1"/>
</dbReference>
<feature type="modified residue" description="4-aspartylphosphate" evidence="5">
    <location>
        <position position="689"/>
    </location>
</feature>
<dbReference type="SMART" id="SM00448">
    <property type="entry name" value="REC"/>
    <property type="match status" value="1"/>
</dbReference>
<comment type="catalytic activity">
    <reaction evidence="1">
        <text>ATP + protein L-histidine = ADP + protein N-phospho-L-histidine.</text>
        <dbReference type="EC" id="2.7.13.3"/>
    </reaction>
</comment>
<proteinExistence type="predicted"/>
<reference evidence="10 11" key="1">
    <citation type="submission" date="2023-07" db="EMBL/GenBank/DDBJ databases">
        <title>Genomic Encyclopedia of Type Strains, Phase IV (KMG-IV): sequencing the most valuable type-strain genomes for metagenomic binning, comparative biology and taxonomic classification.</title>
        <authorList>
            <person name="Goeker M."/>
        </authorList>
    </citation>
    <scope>NUCLEOTIDE SEQUENCE [LARGE SCALE GENOMIC DNA]</scope>
    <source>
        <strain evidence="10 11">DSM 19922</strain>
    </source>
</reference>
<evidence type="ECO:0000256" key="6">
    <source>
        <dbReference type="SAM" id="Coils"/>
    </source>
</evidence>
<dbReference type="Pfam" id="PF00072">
    <property type="entry name" value="Response_reg"/>
    <property type="match status" value="1"/>
</dbReference>
<name>A0ABU0MJ22_9PROT</name>
<dbReference type="SMART" id="SM00387">
    <property type="entry name" value="HATPase_c"/>
    <property type="match status" value="1"/>
</dbReference>
<dbReference type="PANTHER" id="PTHR45339">
    <property type="entry name" value="HYBRID SIGNAL TRANSDUCTION HISTIDINE KINASE J"/>
    <property type="match status" value="1"/>
</dbReference>